<gene>
    <name evidence="13" type="primary">mmsB</name>
    <name evidence="13" type="ORF">ACFO4E_03460</name>
</gene>
<keyword evidence="5" id="KW-0762">Sugar transport</keyword>
<dbReference type="NCBIfam" id="NF040906">
    <property type="entry name" value="GguB"/>
    <property type="match status" value="1"/>
</dbReference>
<feature type="transmembrane region" description="Helical" evidence="12">
    <location>
        <begin position="21"/>
        <end position="41"/>
    </location>
</feature>
<dbReference type="InterPro" id="IPR001851">
    <property type="entry name" value="ABC_transp_permease"/>
</dbReference>
<evidence type="ECO:0000313" key="13">
    <source>
        <dbReference type="EMBL" id="MFC4560912.1"/>
    </source>
</evidence>
<dbReference type="PANTHER" id="PTHR32196:SF32">
    <property type="entry name" value="XYLOSE TRANSPORT SYSTEM PERMEASE PROTEIN XYLH"/>
    <property type="match status" value="1"/>
</dbReference>
<evidence type="ECO:0000256" key="9">
    <source>
        <dbReference type="ARBA" id="ARBA00035611"/>
    </source>
</evidence>
<feature type="region of interest" description="Disordered" evidence="11">
    <location>
        <begin position="389"/>
        <end position="426"/>
    </location>
</feature>
<dbReference type="CDD" id="cd06579">
    <property type="entry name" value="TM_PBP1_transp_AraH_like"/>
    <property type="match status" value="1"/>
</dbReference>
<evidence type="ECO:0000256" key="3">
    <source>
        <dbReference type="ARBA" id="ARBA00022475"/>
    </source>
</evidence>
<feature type="transmembrane region" description="Helical" evidence="12">
    <location>
        <begin position="102"/>
        <end position="122"/>
    </location>
</feature>
<reference evidence="14" key="1">
    <citation type="journal article" date="2019" name="Int. J. Syst. Evol. Microbiol.">
        <title>The Global Catalogue of Microorganisms (GCM) 10K type strain sequencing project: providing services to taxonomists for standard genome sequencing and annotation.</title>
        <authorList>
            <consortium name="The Broad Institute Genomics Platform"/>
            <consortium name="The Broad Institute Genome Sequencing Center for Infectious Disease"/>
            <person name="Wu L."/>
            <person name="Ma J."/>
        </authorList>
    </citation>
    <scope>NUCLEOTIDE SEQUENCE [LARGE SCALE GENOMIC DNA]</scope>
    <source>
        <strain evidence="14">XZYJ18</strain>
    </source>
</reference>
<keyword evidence="2" id="KW-0813">Transport</keyword>
<protein>
    <recommendedName>
        <fullName evidence="10">Xylose transport system permease protein XylH</fullName>
    </recommendedName>
</protein>
<evidence type="ECO:0000256" key="6">
    <source>
        <dbReference type="ARBA" id="ARBA00022692"/>
    </source>
</evidence>
<feature type="transmembrane region" description="Helical" evidence="12">
    <location>
        <begin position="237"/>
        <end position="254"/>
    </location>
</feature>
<proteinExistence type="predicted"/>
<dbReference type="Pfam" id="PF02653">
    <property type="entry name" value="BPD_transp_2"/>
    <property type="match status" value="1"/>
</dbReference>
<evidence type="ECO:0000313" key="14">
    <source>
        <dbReference type="Proteomes" id="UP001595923"/>
    </source>
</evidence>
<comment type="function">
    <text evidence="9">Part of the binding-protein-dependent transport system for D-xylose. Probably responsible for the translocation of the substrate across the membrane.</text>
</comment>
<evidence type="ECO:0000256" key="4">
    <source>
        <dbReference type="ARBA" id="ARBA00022519"/>
    </source>
</evidence>
<evidence type="ECO:0000256" key="1">
    <source>
        <dbReference type="ARBA" id="ARBA00004651"/>
    </source>
</evidence>
<feature type="transmembrane region" description="Helical" evidence="12">
    <location>
        <begin position="323"/>
        <end position="349"/>
    </location>
</feature>
<evidence type="ECO:0000256" key="7">
    <source>
        <dbReference type="ARBA" id="ARBA00022989"/>
    </source>
</evidence>
<organism evidence="13 14">
    <name type="scientific">Nocardiopsis mangrovi</name>
    <dbReference type="NCBI Taxonomy" id="1179818"/>
    <lineage>
        <taxon>Bacteria</taxon>
        <taxon>Bacillati</taxon>
        <taxon>Actinomycetota</taxon>
        <taxon>Actinomycetes</taxon>
        <taxon>Streptosporangiales</taxon>
        <taxon>Nocardiopsidaceae</taxon>
        <taxon>Nocardiopsis</taxon>
    </lineage>
</organism>
<evidence type="ECO:0000256" key="10">
    <source>
        <dbReference type="ARBA" id="ARBA00035686"/>
    </source>
</evidence>
<evidence type="ECO:0000256" key="11">
    <source>
        <dbReference type="SAM" id="MobiDB-lite"/>
    </source>
</evidence>
<keyword evidence="7 12" id="KW-1133">Transmembrane helix</keyword>
<feature type="transmembrane region" description="Helical" evidence="12">
    <location>
        <begin position="79"/>
        <end position="96"/>
    </location>
</feature>
<feature type="transmembrane region" description="Helical" evidence="12">
    <location>
        <begin position="212"/>
        <end position="231"/>
    </location>
</feature>
<name>A0ABV9DQF9_9ACTN</name>
<evidence type="ECO:0000256" key="5">
    <source>
        <dbReference type="ARBA" id="ARBA00022597"/>
    </source>
</evidence>
<feature type="transmembrane region" description="Helical" evidence="12">
    <location>
        <begin position="172"/>
        <end position="192"/>
    </location>
</feature>
<feature type="transmembrane region" description="Helical" evidence="12">
    <location>
        <begin position="285"/>
        <end position="303"/>
    </location>
</feature>
<keyword evidence="14" id="KW-1185">Reference proteome</keyword>
<dbReference type="PANTHER" id="PTHR32196">
    <property type="entry name" value="ABC TRANSPORTER PERMEASE PROTEIN YPHD-RELATED-RELATED"/>
    <property type="match status" value="1"/>
</dbReference>
<sequence>MTSTISVLRTLVRNNARQYGMVIALAIIVILFQVLTGGLLLRPLNITNLIMQNSYVLILAVGMMLVIITGHIDLSVGSVVAFVGAVSAIMLTSWGLPMPVVVPLALVLGALIGAWQGFWIAYVRIPAFIVTLAGMLIFRGATMVVLGGESLSPLPQSLRTLASGFIPDVADAGVHLLTMAGAVAAAAVLVWLQWRARGRNLRYDLPVASPRLAAAQSVATVAVVLVFAYALAVYNGLPVVGLLLIVLIVGYSFVMNSTTAGRHIYAVGGSEKAAMLSGVKTQRTTFWVFVNMGALSALAGLVFTARLNAATPRAGTMFELDAIAAAFIGGASASGGVGTVIGAVVGALVMGVMNNGMSLIGLGVDWQQAIKGLVLLAAVGFDIYNKKRVGSGRSAGSAAAARASSPPSDGEERPAASTGAQSATPG</sequence>
<keyword evidence="8 12" id="KW-0472">Membrane</keyword>
<keyword evidence="3" id="KW-1003">Cell membrane</keyword>
<evidence type="ECO:0000256" key="2">
    <source>
        <dbReference type="ARBA" id="ARBA00022448"/>
    </source>
</evidence>
<accession>A0ABV9DQF9</accession>
<comment type="caution">
    <text evidence="13">The sequence shown here is derived from an EMBL/GenBank/DDBJ whole genome shotgun (WGS) entry which is preliminary data.</text>
</comment>
<evidence type="ECO:0000256" key="12">
    <source>
        <dbReference type="SAM" id="Phobius"/>
    </source>
</evidence>
<dbReference type="Proteomes" id="UP001595923">
    <property type="component" value="Unassembled WGS sequence"/>
</dbReference>
<feature type="transmembrane region" description="Helical" evidence="12">
    <location>
        <begin position="129"/>
        <end position="152"/>
    </location>
</feature>
<keyword evidence="6 12" id="KW-0812">Transmembrane</keyword>
<keyword evidence="4" id="KW-0997">Cell inner membrane</keyword>
<dbReference type="RefSeq" id="WP_378571452.1">
    <property type="nucleotide sequence ID" value="NZ_JBHSFQ010000002.1"/>
</dbReference>
<comment type="subcellular location">
    <subcellularLocation>
        <location evidence="1">Cell membrane</location>
        <topology evidence="1">Multi-pass membrane protein</topology>
    </subcellularLocation>
</comment>
<feature type="transmembrane region" description="Helical" evidence="12">
    <location>
        <begin position="53"/>
        <end position="72"/>
    </location>
</feature>
<evidence type="ECO:0000256" key="8">
    <source>
        <dbReference type="ARBA" id="ARBA00023136"/>
    </source>
</evidence>
<feature type="compositionally biased region" description="Low complexity" evidence="11">
    <location>
        <begin position="391"/>
        <end position="408"/>
    </location>
</feature>
<dbReference type="EMBL" id="JBHSFQ010000002">
    <property type="protein sequence ID" value="MFC4560912.1"/>
    <property type="molecule type" value="Genomic_DNA"/>
</dbReference>